<comment type="caution">
    <text evidence="2">The sequence shown here is derived from an EMBL/GenBank/DDBJ whole genome shotgun (WGS) entry which is preliminary data.</text>
</comment>
<accession>A0A8J2ISI1</accession>
<gene>
    <name evidence="2" type="ORF">FEQUK3_LOCUS1083</name>
</gene>
<sequence>MLDALTKVVSQADTRGAYISDAEIDALKDMVAAGSNRMDVVNRITGNASTIVANAARALFEEQPQLIAPGGNAYTNRLFAGDASVLDDRCLNGLRETYQALGVPGASVSTGVQKMKEA</sequence>
<dbReference type="PANTHER" id="PTHR34011">
    <property type="entry name" value="PHYCOBILISOME 32.1 KDA LINKER POLYPEPTIDE, PHYCOCYANIN-ASSOCIATED, ROD 2-RELATED"/>
    <property type="match status" value="1"/>
</dbReference>
<dbReference type="Proteomes" id="UP000693738">
    <property type="component" value="Unassembled WGS sequence"/>
</dbReference>
<proteinExistence type="predicted"/>
<name>A0A8J2ISI1_FUSEQ</name>
<evidence type="ECO:0000313" key="2">
    <source>
        <dbReference type="EMBL" id="CAG7555374.1"/>
    </source>
</evidence>
<feature type="non-terminal residue" evidence="2">
    <location>
        <position position="1"/>
    </location>
</feature>
<evidence type="ECO:0008006" key="4">
    <source>
        <dbReference type="Google" id="ProtNLM"/>
    </source>
</evidence>
<protein>
    <recommendedName>
        <fullName evidence="4">Phycocyanin subunit beta</fullName>
    </recommendedName>
</protein>
<evidence type="ECO:0000256" key="1">
    <source>
        <dbReference type="ARBA" id="ARBA00004170"/>
    </source>
</evidence>
<dbReference type="EMBL" id="CAJSTJ010000054">
    <property type="protein sequence ID" value="CAG7555374.1"/>
    <property type="molecule type" value="Genomic_DNA"/>
</dbReference>
<dbReference type="Pfam" id="PF00502">
    <property type="entry name" value="Phycobilisome"/>
    <property type="match status" value="2"/>
</dbReference>
<comment type="subcellular location">
    <subcellularLocation>
        <location evidence="1">Membrane</location>
        <topology evidence="1">Peripheral membrane protein</topology>
    </subcellularLocation>
</comment>
<reference evidence="2" key="1">
    <citation type="submission" date="2021-05" db="EMBL/GenBank/DDBJ databases">
        <authorList>
            <person name="Khan N."/>
        </authorList>
    </citation>
    <scope>NUCLEOTIDE SEQUENCE</scope>
</reference>
<dbReference type="GO" id="GO:0016020">
    <property type="term" value="C:membrane"/>
    <property type="evidence" value="ECO:0007669"/>
    <property type="project" value="UniProtKB-SubCell"/>
</dbReference>
<dbReference type="PIRSF" id="PIRSF000081">
    <property type="entry name" value="Phycocyanin"/>
    <property type="match status" value="1"/>
</dbReference>
<dbReference type="GO" id="GO:0015979">
    <property type="term" value="P:photosynthesis"/>
    <property type="evidence" value="ECO:0007669"/>
    <property type="project" value="InterPro"/>
</dbReference>
<dbReference type="AlphaFoldDB" id="A0A8J2ISI1"/>
<organism evidence="2 3">
    <name type="scientific">Fusarium equiseti</name>
    <name type="common">Fusarium scirpi</name>
    <dbReference type="NCBI Taxonomy" id="61235"/>
    <lineage>
        <taxon>Eukaryota</taxon>
        <taxon>Fungi</taxon>
        <taxon>Dikarya</taxon>
        <taxon>Ascomycota</taxon>
        <taxon>Pezizomycotina</taxon>
        <taxon>Sordariomycetes</taxon>
        <taxon>Hypocreomycetidae</taxon>
        <taxon>Hypocreales</taxon>
        <taxon>Nectriaceae</taxon>
        <taxon>Fusarium</taxon>
        <taxon>Fusarium incarnatum-equiseti species complex</taxon>
    </lineage>
</organism>
<evidence type="ECO:0000313" key="3">
    <source>
        <dbReference type="Proteomes" id="UP000693738"/>
    </source>
</evidence>
<dbReference type="InterPro" id="IPR012128">
    <property type="entry name" value="Phycobilisome_asu/bsu"/>
</dbReference>
<dbReference type="PANTHER" id="PTHR34011:SF7">
    <property type="entry name" value="C-PHYCOCYANIN BETA SUBUNIT"/>
    <property type="match status" value="1"/>
</dbReference>